<evidence type="ECO:0008006" key="3">
    <source>
        <dbReference type="Google" id="ProtNLM"/>
    </source>
</evidence>
<name>A0A4Q9DLD4_9BACL</name>
<dbReference type="Proteomes" id="UP000293142">
    <property type="component" value="Unassembled WGS sequence"/>
</dbReference>
<dbReference type="EMBL" id="SIRE01000023">
    <property type="protein sequence ID" value="TBL72717.1"/>
    <property type="molecule type" value="Genomic_DNA"/>
</dbReference>
<keyword evidence="2" id="KW-1185">Reference proteome</keyword>
<sequence>MNSGMLTYMDGKFGVTQAVRSDRLHTMEGSLLATDEGMRELLDVYAPLMKALDLGAAGAYATGRLSSLCAAVQYMVAHDVLIDLSPERWRLELSWHEEGYCQFRYVLKEMRLLEGPDPGKREEWRERVLSGFYREQVGPFVEAVHRVSGMDTGHLWRLFPSRLRYAVDSFCSSAESSLLREKYEDDWSFLTTKLEPEVFGRKRNPFDMELRTVIYPGKPGEPDKTLWMKTACCCYYRTEGGKFCYTCPRMSDREREERMEALRAEMV</sequence>
<protein>
    <recommendedName>
        <fullName evidence="3">Ferric siderophore reductase C-terminal domain-containing protein</fullName>
    </recommendedName>
</protein>
<reference evidence="1 2" key="1">
    <citation type="submission" date="2019-02" db="EMBL/GenBank/DDBJ databases">
        <title>Paenibacillus sp. nov., isolated from surface-sterilized tissue of Thalictrum simplex L.</title>
        <authorList>
            <person name="Tuo L."/>
        </authorList>
    </citation>
    <scope>NUCLEOTIDE SEQUENCE [LARGE SCALE GENOMIC DNA]</scope>
    <source>
        <strain evidence="1 2">N2SHLJ1</strain>
    </source>
</reference>
<organism evidence="1 2">
    <name type="scientific">Paenibacillus thalictri</name>
    <dbReference type="NCBI Taxonomy" id="2527873"/>
    <lineage>
        <taxon>Bacteria</taxon>
        <taxon>Bacillati</taxon>
        <taxon>Bacillota</taxon>
        <taxon>Bacilli</taxon>
        <taxon>Bacillales</taxon>
        <taxon>Paenibacillaceae</taxon>
        <taxon>Paenibacillus</taxon>
    </lineage>
</organism>
<evidence type="ECO:0000313" key="2">
    <source>
        <dbReference type="Proteomes" id="UP000293142"/>
    </source>
</evidence>
<dbReference type="AlphaFoldDB" id="A0A4Q9DLD4"/>
<gene>
    <name evidence="1" type="ORF">EYB31_28635</name>
</gene>
<comment type="caution">
    <text evidence="1">The sequence shown here is derived from an EMBL/GenBank/DDBJ whole genome shotgun (WGS) entry which is preliminary data.</text>
</comment>
<evidence type="ECO:0000313" key="1">
    <source>
        <dbReference type="EMBL" id="TBL72717.1"/>
    </source>
</evidence>
<proteinExistence type="predicted"/>
<accession>A0A4Q9DLD4</accession>